<name>A0ABS1HG21_9BACT</name>
<dbReference type="PANTHER" id="PTHR42939:SF1">
    <property type="entry name" value="ABC TRANSPORTER ATP-BINDING PROTEIN ALBC-RELATED"/>
    <property type="match status" value="1"/>
</dbReference>
<sequence>MITINNLSFAYKKQKPLFNELSLNERTGQIIGLLGKNGAGKTTLLQLISGLLTPKSGQIDINGLNPINHAPVLLEQIYFVPEEFIMPSVKMHSYVNGYASFYPRFDKALFNELIKQFELDENKNLSKMSHGQKKKFRIAFALASKCQLIVLDEPTNGLDIPSKAIFRQMVAGALEDDQTVIISTHQVKDVETLIDKILLIDNGQIIFDESIINLSERYNFKIVSHLPEHTLYSELNPMGYKVLTPSDGETSEVDIELLFNAINDGVKFNNEKPNHE</sequence>
<evidence type="ECO:0000256" key="3">
    <source>
        <dbReference type="ARBA" id="ARBA00022840"/>
    </source>
</evidence>
<keyword evidence="6" id="KW-1185">Reference proteome</keyword>
<protein>
    <submittedName>
        <fullName evidence="5">ABC transporter ATP-binding protein</fullName>
    </submittedName>
</protein>
<evidence type="ECO:0000256" key="1">
    <source>
        <dbReference type="ARBA" id="ARBA00022448"/>
    </source>
</evidence>
<dbReference type="RefSeq" id="WP_200463787.1">
    <property type="nucleotide sequence ID" value="NZ_JAENRR010000007.1"/>
</dbReference>
<dbReference type="PROSITE" id="PS50893">
    <property type="entry name" value="ABC_TRANSPORTER_2"/>
    <property type="match status" value="1"/>
</dbReference>
<dbReference type="InterPro" id="IPR051782">
    <property type="entry name" value="ABC_Transporter_VariousFunc"/>
</dbReference>
<dbReference type="SMART" id="SM00382">
    <property type="entry name" value="AAA"/>
    <property type="match status" value="1"/>
</dbReference>
<proteinExistence type="predicted"/>
<keyword evidence="3 5" id="KW-0067">ATP-binding</keyword>
<dbReference type="Proteomes" id="UP000605676">
    <property type="component" value="Unassembled WGS sequence"/>
</dbReference>
<comment type="caution">
    <text evidence="5">The sequence shown here is derived from an EMBL/GenBank/DDBJ whole genome shotgun (WGS) entry which is preliminary data.</text>
</comment>
<evidence type="ECO:0000259" key="4">
    <source>
        <dbReference type="PROSITE" id="PS50893"/>
    </source>
</evidence>
<gene>
    <name evidence="5" type="ORF">JIV24_04320</name>
</gene>
<dbReference type="SUPFAM" id="SSF52540">
    <property type="entry name" value="P-loop containing nucleoside triphosphate hydrolases"/>
    <property type="match status" value="1"/>
</dbReference>
<evidence type="ECO:0000256" key="2">
    <source>
        <dbReference type="ARBA" id="ARBA00022741"/>
    </source>
</evidence>
<organism evidence="5 6">
    <name type="scientific">Carboxylicivirga marina</name>
    <dbReference type="NCBI Taxonomy" id="2800988"/>
    <lineage>
        <taxon>Bacteria</taxon>
        <taxon>Pseudomonadati</taxon>
        <taxon>Bacteroidota</taxon>
        <taxon>Bacteroidia</taxon>
        <taxon>Marinilabiliales</taxon>
        <taxon>Marinilabiliaceae</taxon>
        <taxon>Carboxylicivirga</taxon>
    </lineage>
</organism>
<dbReference type="Pfam" id="PF00005">
    <property type="entry name" value="ABC_tran"/>
    <property type="match status" value="1"/>
</dbReference>
<dbReference type="Gene3D" id="3.40.50.300">
    <property type="entry name" value="P-loop containing nucleotide triphosphate hydrolases"/>
    <property type="match status" value="1"/>
</dbReference>
<dbReference type="EMBL" id="JAENRR010000007">
    <property type="protein sequence ID" value="MBK3516556.1"/>
    <property type="molecule type" value="Genomic_DNA"/>
</dbReference>
<dbReference type="GO" id="GO:0005524">
    <property type="term" value="F:ATP binding"/>
    <property type="evidence" value="ECO:0007669"/>
    <property type="project" value="UniProtKB-KW"/>
</dbReference>
<accession>A0ABS1HG21</accession>
<dbReference type="CDD" id="cd03230">
    <property type="entry name" value="ABC_DR_subfamily_A"/>
    <property type="match status" value="1"/>
</dbReference>
<keyword evidence="1" id="KW-0813">Transport</keyword>
<dbReference type="InterPro" id="IPR003593">
    <property type="entry name" value="AAA+_ATPase"/>
</dbReference>
<evidence type="ECO:0000313" key="6">
    <source>
        <dbReference type="Proteomes" id="UP000605676"/>
    </source>
</evidence>
<dbReference type="PANTHER" id="PTHR42939">
    <property type="entry name" value="ABC TRANSPORTER ATP-BINDING PROTEIN ALBC-RELATED"/>
    <property type="match status" value="1"/>
</dbReference>
<dbReference type="InterPro" id="IPR027417">
    <property type="entry name" value="P-loop_NTPase"/>
</dbReference>
<reference evidence="5 6" key="1">
    <citation type="submission" date="2021-01" db="EMBL/GenBank/DDBJ databases">
        <title>Carboxyliciviraga sp.nov., isolated from coastal sediments.</title>
        <authorList>
            <person name="Lu D."/>
            <person name="Zhang T."/>
        </authorList>
    </citation>
    <scope>NUCLEOTIDE SEQUENCE [LARGE SCALE GENOMIC DNA]</scope>
    <source>
        <strain evidence="5 6">N1Y132</strain>
    </source>
</reference>
<evidence type="ECO:0000313" key="5">
    <source>
        <dbReference type="EMBL" id="MBK3516556.1"/>
    </source>
</evidence>
<dbReference type="InterPro" id="IPR003439">
    <property type="entry name" value="ABC_transporter-like_ATP-bd"/>
</dbReference>
<feature type="domain" description="ABC transporter" evidence="4">
    <location>
        <begin position="2"/>
        <end position="227"/>
    </location>
</feature>
<keyword evidence="2" id="KW-0547">Nucleotide-binding</keyword>